<proteinExistence type="predicted"/>
<dbReference type="eggNOG" id="ENOG5030X17">
    <property type="taxonomic scope" value="Bacteria"/>
</dbReference>
<protein>
    <submittedName>
        <fullName evidence="2">Probable signal peptide protein</fullName>
    </submittedName>
</protein>
<dbReference type="Proteomes" id="UP000001436">
    <property type="component" value="Chromosome"/>
</dbReference>
<name>Q8XUE1_RALN1</name>
<dbReference type="AlphaFoldDB" id="Q8XUE1"/>
<feature type="signal peptide" evidence="1">
    <location>
        <begin position="1"/>
        <end position="24"/>
    </location>
</feature>
<reference evidence="2 3" key="1">
    <citation type="journal article" date="2002" name="Nature">
        <title>Genome sequence of the plant pathogen Ralstonia solanacearum.</title>
        <authorList>
            <person name="Salanoubat M."/>
            <person name="Genin S."/>
            <person name="Artiguenave F."/>
            <person name="Gouzy J."/>
            <person name="Mangenot S."/>
            <person name="Arlat M."/>
            <person name="Billault A."/>
            <person name="Brottier P."/>
            <person name="Camus J.C."/>
            <person name="Cattolico L."/>
            <person name="Chandler M."/>
            <person name="Choisne N."/>
            <person name="Claudel-Renard C."/>
            <person name="Cunnac S."/>
            <person name="Demange N."/>
            <person name="Gaspin C."/>
            <person name="Lavie M."/>
            <person name="Moisan A."/>
            <person name="Robert C."/>
            <person name="Saurin W."/>
            <person name="Schiex T."/>
            <person name="Siguier P."/>
            <person name="Thebault P."/>
            <person name="Whalen M."/>
            <person name="Wincker P."/>
            <person name="Levy M."/>
            <person name="Weissenbach J."/>
            <person name="Boucher C.A."/>
        </authorList>
    </citation>
    <scope>NUCLEOTIDE SEQUENCE [LARGE SCALE GENOMIC DNA]</scope>
    <source>
        <strain evidence="3">ATCC BAA-1114 / GMI1000</strain>
    </source>
</reference>
<accession>Q8XUE1</accession>
<dbReference type="EMBL" id="AL646052">
    <property type="protein sequence ID" value="CAD17038.1"/>
    <property type="molecule type" value="Genomic_DNA"/>
</dbReference>
<evidence type="ECO:0000313" key="2">
    <source>
        <dbReference type="EMBL" id="CAD17038.1"/>
    </source>
</evidence>
<gene>
    <name evidence="2" type="ordered locus">RSc3250</name>
</gene>
<dbReference type="HOGENOM" id="CLU_1495036_0_0_4"/>
<feature type="chain" id="PRO_5004316889" evidence="1">
    <location>
        <begin position="25"/>
        <end position="183"/>
    </location>
</feature>
<dbReference type="KEGG" id="rso:RSc3250"/>
<keyword evidence="1" id="KW-0732">Signal</keyword>
<evidence type="ECO:0000256" key="1">
    <source>
        <dbReference type="SAM" id="SignalP"/>
    </source>
</evidence>
<sequence length="183" mass="18988">MLMRLLAQSLIAALLAATSTSIYATPGATFGDWSLGSTADGQLYAGTTNDSGGMLIKGCDPSKAACYWYLITYTACEIGVLSPALINSTLGTATVNLQCDGGADLQGGRMYRYQVGNPDLLDSVASGSSNVGIAVGLVDGQFKVYRFSLKGASTAISTLIRGALSTPTLNRKPRPSSTRDTTL</sequence>
<dbReference type="EnsemblBacteria" id="CAD17038">
    <property type="protein sequence ID" value="CAD17038"/>
    <property type="gene ID" value="RSc3250"/>
</dbReference>
<evidence type="ECO:0000313" key="3">
    <source>
        <dbReference type="Proteomes" id="UP000001436"/>
    </source>
</evidence>
<keyword evidence="3" id="KW-1185">Reference proteome</keyword>
<organism evidence="2 3">
    <name type="scientific">Ralstonia nicotianae (strain ATCC BAA-1114 / GMI1000)</name>
    <name type="common">Ralstonia solanacearum</name>
    <dbReference type="NCBI Taxonomy" id="267608"/>
    <lineage>
        <taxon>Bacteria</taxon>
        <taxon>Pseudomonadati</taxon>
        <taxon>Pseudomonadota</taxon>
        <taxon>Betaproteobacteria</taxon>
        <taxon>Burkholderiales</taxon>
        <taxon>Burkholderiaceae</taxon>
        <taxon>Ralstonia</taxon>
        <taxon>Ralstonia solanacearum species complex</taxon>
    </lineage>
</organism>